<evidence type="ECO:0000256" key="1">
    <source>
        <dbReference type="SAM" id="MobiDB-lite"/>
    </source>
</evidence>
<organism evidence="2 3">
    <name type="scientific">Castilleja foliolosa</name>
    <dbReference type="NCBI Taxonomy" id="1961234"/>
    <lineage>
        <taxon>Eukaryota</taxon>
        <taxon>Viridiplantae</taxon>
        <taxon>Streptophyta</taxon>
        <taxon>Embryophyta</taxon>
        <taxon>Tracheophyta</taxon>
        <taxon>Spermatophyta</taxon>
        <taxon>Magnoliopsida</taxon>
        <taxon>eudicotyledons</taxon>
        <taxon>Gunneridae</taxon>
        <taxon>Pentapetalae</taxon>
        <taxon>asterids</taxon>
        <taxon>lamiids</taxon>
        <taxon>Lamiales</taxon>
        <taxon>Orobanchaceae</taxon>
        <taxon>Pedicularideae</taxon>
        <taxon>Castillejinae</taxon>
        <taxon>Castilleja</taxon>
    </lineage>
</organism>
<feature type="compositionally biased region" description="Polar residues" evidence="1">
    <location>
        <begin position="120"/>
        <end position="129"/>
    </location>
</feature>
<proteinExistence type="predicted"/>
<name>A0ABD3EMD0_9LAMI</name>
<evidence type="ECO:0000313" key="2">
    <source>
        <dbReference type="EMBL" id="KAL3655488.1"/>
    </source>
</evidence>
<comment type="caution">
    <text evidence="2">The sequence shown here is derived from an EMBL/GenBank/DDBJ whole genome shotgun (WGS) entry which is preliminary data.</text>
</comment>
<feature type="compositionally biased region" description="Polar residues" evidence="1">
    <location>
        <begin position="26"/>
        <end position="37"/>
    </location>
</feature>
<evidence type="ECO:0000313" key="3">
    <source>
        <dbReference type="Proteomes" id="UP001632038"/>
    </source>
</evidence>
<feature type="region of interest" description="Disordered" evidence="1">
    <location>
        <begin position="100"/>
        <end position="129"/>
    </location>
</feature>
<dbReference type="InterPro" id="IPR039624">
    <property type="entry name" value="LEA1/2/D7/KIN2"/>
</dbReference>
<dbReference type="PANTHER" id="PTHR34191:SF9">
    <property type="entry name" value="F6D8.10"/>
    <property type="match status" value="1"/>
</dbReference>
<dbReference type="Proteomes" id="UP001632038">
    <property type="component" value="Unassembled WGS sequence"/>
</dbReference>
<dbReference type="EMBL" id="JAVIJP010000002">
    <property type="protein sequence ID" value="KAL3655488.1"/>
    <property type="molecule type" value="Genomic_DNA"/>
</dbReference>
<feature type="region of interest" description="Disordered" evidence="1">
    <location>
        <begin position="1"/>
        <end position="37"/>
    </location>
</feature>
<dbReference type="PANTHER" id="PTHR34191">
    <property type="entry name" value="LATE EMBRYOGENESIS ABUNDANT PROTEIN (LEA) FAMILY PROTEIN"/>
    <property type="match status" value="1"/>
</dbReference>
<dbReference type="AlphaFoldDB" id="A0ABD3EMD0"/>
<sequence>MASQGPYASGKVPGQAQMRRECDETLPQSNVHSQGQAQATNFLEETGTQVKNMAQGAADVSKGAALGAVSLARGAASGAANIAQGAADAVKNTMGINNPNASSGNTIGVSNPRGAGAGSGINTTPNLMDSNIDVEGLTYPEDTNFHPSNRNNKI</sequence>
<accession>A0ABD3EMD0</accession>
<keyword evidence="3" id="KW-1185">Reference proteome</keyword>
<gene>
    <name evidence="2" type="ORF">CASFOL_001274</name>
</gene>
<reference evidence="3" key="1">
    <citation type="journal article" date="2024" name="IScience">
        <title>Strigolactones Initiate the Formation of Haustorium-like Structures in Castilleja.</title>
        <authorList>
            <person name="Buerger M."/>
            <person name="Peterson D."/>
            <person name="Chory J."/>
        </authorList>
    </citation>
    <scope>NUCLEOTIDE SEQUENCE [LARGE SCALE GENOMIC DNA]</scope>
</reference>
<feature type="compositionally biased region" description="Polar residues" evidence="1">
    <location>
        <begin position="100"/>
        <end position="109"/>
    </location>
</feature>
<protein>
    <submittedName>
        <fullName evidence="2">Uncharacterized protein</fullName>
    </submittedName>
</protein>